<dbReference type="InterPro" id="IPR011006">
    <property type="entry name" value="CheY-like_superfamily"/>
</dbReference>
<evidence type="ECO:0000256" key="1">
    <source>
        <dbReference type="ARBA" id="ARBA00022741"/>
    </source>
</evidence>
<dbReference type="SMART" id="SM00382">
    <property type="entry name" value="AAA"/>
    <property type="match status" value="1"/>
</dbReference>
<evidence type="ECO:0000256" key="5">
    <source>
        <dbReference type="ARBA" id="ARBA00023163"/>
    </source>
</evidence>
<dbReference type="InterPro" id="IPR025943">
    <property type="entry name" value="Sigma_54_int_dom_ATP-bd_2"/>
</dbReference>
<dbReference type="Proteomes" id="UP000289437">
    <property type="component" value="Unassembled WGS sequence"/>
</dbReference>
<keyword evidence="2" id="KW-0067">ATP-binding</keyword>
<dbReference type="InterPro" id="IPR027417">
    <property type="entry name" value="P-loop_NTPase"/>
</dbReference>
<dbReference type="PROSITE" id="PS00676">
    <property type="entry name" value="SIGMA54_INTERACT_2"/>
    <property type="match status" value="1"/>
</dbReference>
<dbReference type="InterPro" id="IPR002078">
    <property type="entry name" value="Sigma_54_int"/>
</dbReference>
<evidence type="ECO:0000313" key="10">
    <source>
        <dbReference type="Proteomes" id="UP000289437"/>
    </source>
</evidence>
<keyword evidence="1" id="KW-0547">Nucleotide-binding</keyword>
<reference evidence="9 10" key="1">
    <citation type="submission" date="2018-11" db="EMBL/GenBank/DDBJ databases">
        <authorList>
            <person name="Mardanov A.V."/>
            <person name="Ravin N.V."/>
            <person name="Dedysh S.N."/>
        </authorList>
    </citation>
    <scope>NUCLEOTIDE SEQUENCE [LARGE SCALE GENOMIC DNA]</scope>
    <source>
        <strain evidence="9 10">AF10</strain>
    </source>
</reference>
<keyword evidence="4" id="KW-0238">DNA-binding</keyword>
<evidence type="ECO:0000313" key="9">
    <source>
        <dbReference type="EMBL" id="RXH57278.1"/>
    </source>
</evidence>
<dbReference type="GO" id="GO:0005524">
    <property type="term" value="F:ATP binding"/>
    <property type="evidence" value="ECO:0007669"/>
    <property type="project" value="UniProtKB-KW"/>
</dbReference>
<dbReference type="PANTHER" id="PTHR32071">
    <property type="entry name" value="TRANSCRIPTIONAL REGULATORY PROTEIN"/>
    <property type="match status" value="1"/>
</dbReference>
<keyword evidence="10" id="KW-1185">Reference proteome</keyword>
<dbReference type="InterPro" id="IPR025944">
    <property type="entry name" value="Sigma_54_int_dom_CS"/>
</dbReference>
<dbReference type="Pfam" id="PF25601">
    <property type="entry name" value="AAA_lid_14"/>
    <property type="match status" value="1"/>
</dbReference>
<organism evidence="9 10">
    <name type="scientific">Granulicella sibirica</name>
    <dbReference type="NCBI Taxonomy" id="2479048"/>
    <lineage>
        <taxon>Bacteria</taxon>
        <taxon>Pseudomonadati</taxon>
        <taxon>Acidobacteriota</taxon>
        <taxon>Terriglobia</taxon>
        <taxon>Terriglobales</taxon>
        <taxon>Acidobacteriaceae</taxon>
        <taxon>Granulicella</taxon>
    </lineage>
</organism>
<dbReference type="Gene3D" id="3.40.50.300">
    <property type="entry name" value="P-loop containing nucleotide triphosphate hydrolases"/>
    <property type="match status" value="1"/>
</dbReference>
<dbReference type="EMBL" id="RDSM01000001">
    <property type="protein sequence ID" value="RXH57278.1"/>
    <property type="molecule type" value="Genomic_DNA"/>
</dbReference>
<dbReference type="InterPro" id="IPR002197">
    <property type="entry name" value="HTH_Fis"/>
</dbReference>
<dbReference type="Pfam" id="PF00158">
    <property type="entry name" value="Sigma54_activat"/>
    <property type="match status" value="1"/>
</dbReference>
<keyword evidence="5" id="KW-0804">Transcription</keyword>
<dbReference type="SUPFAM" id="SSF52172">
    <property type="entry name" value="CheY-like"/>
    <property type="match status" value="1"/>
</dbReference>
<dbReference type="PROSITE" id="PS50110">
    <property type="entry name" value="RESPONSE_REGULATORY"/>
    <property type="match status" value="1"/>
</dbReference>
<dbReference type="PANTHER" id="PTHR32071:SF21">
    <property type="entry name" value="TRANSCRIPTIONAL REGULATORY PROTEIN FLGR"/>
    <property type="match status" value="1"/>
</dbReference>
<keyword evidence="6" id="KW-0597">Phosphoprotein</keyword>
<dbReference type="RefSeq" id="WP_128911472.1">
    <property type="nucleotide sequence ID" value="NZ_RDSM01000001.1"/>
</dbReference>
<evidence type="ECO:0000259" key="7">
    <source>
        <dbReference type="PROSITE" id="PS50045"/>
    </source>
</evidence>
<dbReference type="PROSITE" id="PS00688">
    <property type="entry name" value="SIGMA54_INTERACT_3"/>
    <property type="match status" value="1"/>
</dbReference>
<dbReference type="InterPro" id="IPR009057">
    <property type="entry name" value="Homeodomain-like_sf"/>
</dbReference>
<accession>A0A4Q0T5C9</accession>
<dbReference type="SUPFAM" id="SSF46689">
    <property type="entry name" value="Homeodomain-like"/>
    <property type="match status" value="1"/>
</dbReference>
<proteinExistence type="predicted"/>
<dbReference type="Pfam" id="PF00072">
    <property type="entry name" value="Response_reg"/>
    <property type="match status" value="1"/>
</dbReference>
<dbReference type="GO" id="GO:0006355">
    <property type="term" value="P:regulation of DNA-templated transcription"/>
    <property type="evidence" value="ECO:0007669"/>
    <property type="project" value="InterPro"/>
</dbReference>
<dbReference type="InterPro" id="IPR003593">
    <property type="entry name" value="AAA+_ATPase"/>
</dbReference>
<dbReference type="AlphaFoldDB" id="A0A4Q0T5C9"/>
<feature type="domain" description="Sigma-54 factor interaction" evidence="7">
    <location>
        <begin position="139"/>
        <end position="368"/>
    </location>
</feature>
<keyword evidence="3" id="KW-0805">Transcription regulation</keyword>
<evidence type="ECO:0000256" key="2">
    <source>
        <dbReference type="ARBA" id="ARBA00022840"/>
    </source>
</evidence>
<evidence type="ECO:0000256" key="3">
    <source>
        <dbReference type="ARBA" id="ARBA00023015"/>
    </source>
</evidence>
<evidence type="ECO:0000259" key="8">
    <source>
        <dbReference type="PROSITE" id="PS50110"/>
    </source>
</evidence>
<dbReference type="PROSITE" id="PS50045">
    <property type="entry name" value="SIGMA54_INTERACT_4"/>
    <property type="match status" value="1"/>
</dbReference>
<dbReference type="PRINTS" id="PR01590">
    <property type="entry name" value="HTHFIS"/>
</dbReference>
<dbReference type="FunFam" id="3.40.50.300:FF:000006">
    <property type="entry name" value="DNA-binding transcriptional regulator NtrC"/>
    <property type="match status" value="1"/>
</dbReference>
<dbReference type="Pfam" id="PF02954">
    <property type="entry name" value="HTH_8"/>
    <property type="match status" value="1"/>
</dbReference>
<dbReference type="OrthoDB" id="9803970at2"/>
<dbReference type="Gene3D" id="3.40.50.2300">
    <property type="match status" value="1"/>
</dbReference>
<dbReference type="SUPFAM" id="SSF52540">
    <property type="entry name" value="P-loop containing nucleoside triphosphate hydrolases"/>
    <property type="match status" value="1"/>
</dbReference>
<dbReference type="InterPro" id="IPR058031">
    <property type="entry name" value="AAA_lid_NorR"/>
</dbReference>
<dbReference type="Gene3D" id="1.10.8.60">
    <property type="match status" value="1"/>
</dbReference>
<feature type="modified residue" description="4-aspartylphosphate" evidence="6">
    <location>
        <position position="57"/>
    </location>
</feature>
<dbReference type="CDD" id="cd00009">
    <property type="entry name" value="AAA"/>
    <property type="match status" value="1"/>
</dbReference>
<feature type="domain" description="Response regulatory" evidence="8">
    <location>
        <begin position="8"/>
        <end position="122"/>
    </location>
</feature>
<dbReference type="Gene3D" id="1.10.10.60">
    <property type="entry name" value="Homeodomain-like"/>
    <property type="match status" value="1"/>
</dbReference>
<comment type="caution">
    <text evidence="9">The sequence shown here is derived from an EMBL/GenBank/DDBJ whole genome shotgun (WGS) entry which is preliminary data.</text>
</comment>
<protein>
    <submittedName>
        <fullName evidence="9">Sigma-54 dependent response regulator</fullName>
    </submittedName>
</protein>
<sequence>MTFTNPSSVLIVDDEAGIRTALRVSFARNGWAVETASGVNEATQLLENKDFQLVVSDMRMPDGDGLDVMRSARKMSSSTAVILLTAFGNVPDAVQAMRSGAFDYLTKPVSFEQLEEAASRVMRASAAAPRADHSEARSIVGRAPQLLRSLERARAAATTDADVLVEAESGTGKELLARFIHDASDRSRKPFIAVNCAAVPEHLLESELFGHARGAFTGATTAKAGKFELANGGTLLLDEIGDMPLNLQPKLLRALQEREFERLGETRSVKVDIRVIATTNVNLSAMVEEGKFRSDLYYRLAVIPLTLPALRDRAGDVELLAHYFVDKFSAKGRGPAQRVSEEFIERLNAHHWPGNVRELGNFMRRVCSLHPGVELDGSCFDQEFQGRSKVASVPASVPMFNPGAPIRQLERAHLESTLTMTQGNRTQAAEMLGISIRTMRNRIREYGLPPRRYA</sequence>
<evidence type="ECO:0000256" key="4">
    <source>
        <dbReference type="ARBA" id="ARBA00023125"/>
    </source>
</evidence>
<dbReference type="InterPro" id="IPR001789">
    <property type="entry name" value="Sig_transdc_resp-reg_receiver"/>
</dbReference>
<name>A0A4Q0T5C9_9BACT</name>
<evidence type="ECO:0000256" key="6">
    <source>
        <dbReference type="PROSITE-ProRule" id="PRU00169"/>
    </source>
</evidence>
<gene>
    <name evidence="9" type="ORF">GRAN_0588</name>
</gene>
<dbReference type="GO" id="GO:0000160">
    <property type="term" value="P:phosphorelay signal transduction system"/>
    <property type="evidence" value="ECO:0007669"/>
    <property type="project" value="InterPro"/>
</dbReference>
<dbReference type="GO" id="GO:0043565">
    <property type="term" value="F:sequence-specific DNA binding"/>
    <property type="evidence" value="ECO:0007669"/>
    <property type="project" value="InterPro"/>
</dbReference>
<dbReference type="SMART" id="SM00448">
    <property type="entry name" value="REC"/>
    <property type="match status" value="1"/>
</dbReference>
<reference evidence="10" key="2">
    <citation type="submission" date="2019-02" db="EMBL/GenBank/DDBJ databases">
        <title>Granulicella sibirica sp. nov., a psychrotolerant acidobacterium isolated from an organic soil layer in forested tundra, West Siberia.</title>
        <authorList>
            <person name="Oshkin I.Y."/>
            <person name="Kulichevskaya I.S."/>
            <person name="Rijpstra W.I.C."/>
            <person name="Sinninghe Damste J.S."/>
            <person name="Rakitin A.L."/>
            <person name="Ravin N.V."/>
            <person name="Dedysh S.N."/>
        </authorList>
    </citation>
    <scope>NUCLEOTIDE SEQUENCE [LARGE SCALE GENOMIC DNA]</scope>
    <source>
        <strain evidence="10">AF10</strain>
    </source>
</reference>